<dbReference type="InterPro" id="IPR020846">
    <property type="entry name" value="MFS_dom"/>
</dbReference>
<accession>A0A9P7BIT7</accession>
<evidence type="ECO:0000256" key="6">
    <source>
        <dbReference type="ARBA" id="ARBA00022989"/>
    </source>
</evidence>
<dbReference type="Proteomes" id="UP000716291">
    <property type="component" value="Unassembled WGS sequence"/>
</dbReference>
<evidence type="ECO:0000313" key="10">
    <source>
        <dbReference type="EMBL" id="KAG1274347.1"/>
    </source>
</evidence>
<dbReference type="AlphaFoldDB" id="A0A9P7BIT7"/>
<keyword evidence="7 8" id="KW-0472">Membrane</keyword>
<comment type="subcellular location">
    <subcellularLocation>
        <location evidence="1">Cell membrane</location>
        <topology evidence="1">Multi-pass membrane protein</topology>
    </subcellularLocation>
</comment>
<dbReference type="InterPro" id="IPR051084">
    <property type="entry name" value="H+-coupled_symporters"/>
</dbReference>
<dbReference type="PANTHER" id="PTHR43528">
    <property type="entry name" value="ALPHA-KETOGLUTARATE PERMEASE"/>
    <property type="match status" value="1"/>
</dbReference>
<sequence>MAELFPARVRSVGLSLAYNVAVMIFGGFAQFIVTWLIKTTGSPMAPAYYVMFGVALGLVASFFMRERAHENLDH</sequence>
<evidence type="ECO:0000256" key="3">
    <source>
        <dbReference type="ARBA" id="ARBA00022475"/>
    </source>
</evidence>
<evidence type="ECO:0000256" key="8">
    <source>
        <dbReference type="SAM" id="Phobius"/>
    </source>
</evidence>
<evidence type="ECO:0000313" key="11">
    <source>
        <dbReference type="Proteomes" id="UP000716291"/>
    </source>
</evidence>
<dbReference type="InterPro" id="IPR005828">
    <property type="entry name" value="MFS_sugar_transport-like"/>
</dbReference>
<evidence type="ECO:0000256" key="7">
    <source>
        <dbReference type="ARBA" id="ARBA00023136"/>
    </source>
</evidence>
<dbReference type="EMBL" id="JAANQT010011448">
    <property type="protein sequence ID" value="KAG1274347.1"/>
    <property type="molecule type" value="Genomic_DNA"/>
</dbReference>
<feature type="transmembrane region" description="Helical" evidence="8">
    <location>
        <begin position="12"/>
        <end position="33"/>
    </location>
</feature>
<evidence type="ECO:0000256" key="1">
    <source>
        <dbReference type="ARBA" id="ARBA00004651"/>
    </source>
</evidence>
<dbReference type="SUPFAM" id="SSF103473">
    <property type="entry name" value="MFS general substrate transporter"/>
    <property type="match status" value="1"/>
</dbReference>
<dbReference type="GO" id="GO:0015293">
    <property type="term" value="F:symporter activity"/>
    <property type="evidence" value="ECO:0007669"/>
    <property type="project" value="UniProtKB-KW"/>
</dbReference>
<dbReference type="GO" id="GO:0005886">
    <property type="term" value="C:plasma membrane"/>
    <property type="evidence" value="ECO:0007669"/>
    <property type="project" value="UniProtKB-SubCell"/>
</dbReference>
<gene>
    <name evidence="10" type="ORF">G6F64_015151</name>
</gene>
<evidence type="ECO:0000256" key="5">
    <source>
        <dbReference type="ARBA" id="ARBA00022847"/>
    </source>
</evidence>
<protein>
    <recommendedName>
        <fullName evidence="9">Major facilitator superfamily (MFS) profile domain-containing protein</fullName>
    </recommendedName>
</protein>
<feature type="domain" description="Major facilitator superfamily (MFS) profile" evidence="9">
    <location>
        <begin position="1"/>
        <end position="69"/>
    </location>
</feature>
<dbReference type="InterPro" id="IPR036259">
    <property type="entry name" value="MFS_trans_sf"/>
</dbReference>
<dbReference type="Gene3D" id="1.20.1250.20">
    <property type="entry name" value="MFS general substrate transporter like domains"/>
    <property type="match status" value="1"/>
</dbReference>
<evidence type="ECO:0000256" key="2">
    <source>
        <dbReference type="ARBA" id="ARBA00022448"/>
    </source>
</evidence>
<reference evidence="10" key="1">
    <citation type="journal article" date="2020" name="Microb. Genom.">
        <title>Genetic diversity of clinical and environmental Mucorales isolates obtained from an investigation of mucormycosis cases among solid organ transplant recipients.</title>
        <authorList>
            <person name="Nguyen M.H."/>
            <person name="Kaul D."/>
            <person name="Muto C."/>
            <person name="Cheng S.J."/>
            <person name="Richter R.A."/>
            <person name="Bruno V.M."/>
            <person name="Liu G."/>
            <person name="Beyhan S."/>
            <person name="Sundermann A.J."/>
            <person name="Mounaud S."/>
            <person name="Pasculle A.W."/>
            <person name="Nierman W.C."/>
            <person name="Driscoll E."/>
            <person name="Cumbie R."/>
            <person name="Clancy C.J."/>
            <person name="Dupont C.L."/>
        </authorList>
    </citation>
    <scope>NUCLEOTIDE SEQUENCE</scope>
    <source>
        <strain evidence="10">GL11</strain>
    </source>
</reference>
<organism evidence="10 11">
    <name type="scientific">Rhizopus oryzae</name>
    <name type="common">Mucormycosis agent</name>
    <name type="synonym">Rhizopus arrhizus var. delemar</name>
    <dbReference type="NCBI Taxonomy" id="64495"/>
    <lineage>
        <taxon>Eukaryota</taxon>
        <taxon>Fungi</taxon>
        <taxon>Fungi incertae sedis</taxon>
        <taxon>Mucoromycota</taxon>
        <taxon>Mucoromycotina</taxon>
        <taxon>Mucoromycetes</taxon>
        <taxon>Mucorales</taxon>
        <taxon>Mucorineae</taxon>
        <taxon>Rhizopodaceae</taxon>
        <taxon>Rhizopus</taxon>
    </lineage>
</organism>
<evidence type="ECO:0000256" key="4">
    <source>
        <dbReference type="ARBA" id="ARBA00022692"/>
    </source>
</evidence>
<proteinExistence type="predicted"/>
<keyword evidence="5" id="KW-0769">Symport</keyword>
<comment type="caution">
    <text evidence="10">The sequence shown here is derived from an EMBL/GenBank/DDBJ whole genome shotgun (WGS) entry which is preliminary data.</text>
</comment>
<dbReference type="PROSITE" id="PS50850">
    <property type="entry name" value="MFS"/>
    <property type="match status" value="1"/>
</dbReference>
<name>A0A9P7BIT7_RHIOR</name>
<keyword evidence="2" id="KW-0813">Transport</keyword>
<dbReference type="Pfam" id="PF00083">
    <property type="entry name" value="Sugar_tr"/>
    <property type="match status" value="1"/>
</dbReference>
<evidence type="ECO:0000259" key="9">
    <source>
        <dbReference type="PROSITE" id="PS50850"/>
    </source>
</evidence>
<keyword evidence="6 8" id="KW-1133">Transmembrane helix</keyword>
<dbReference type="PANTHER" id="PTHR43528:SF8">
    <property type="entry name" value="BLR0239 PROTEIN"/>
    <property type="match status" value="1"/>
</dbReference>
<keyword evidence="3" id="KW-1003">Cell membrane</keyword>
<keyword evidence="11" id="KW-1185">Reference proteome</keyword>
<keyword evidence="4 8" id="KW-0812">Transmembrane</keyword>
<feature type="transmembrane region" description="Helical" evidence="8">
    <location>
        <begin position="45"/>
        <end position="64"/>
    </location>
</feature>